<dbReference type="AlphaFoldDB" id="A0A6J5ZYD2"/>
<accession>A0A6J5ZYD2</accession>
<dbReference type="PANTHER" id="PTHR22642:SF2">
    <property type="entry name" value="PROTEIN LONG AFTER FAR-RED 3"/>
    <property type="match status" value="1"/>
</dbReference>
<evidence type="ECO:0000313" key="5">
    <source>
        <dbReference type="EMBL" id="CAB4851499.1"/>
    </source>
</evidence>
<dbReference type="SUPFAM" id="SSF51338">
    <property type="entry name" value="Composite domain of metallo-dependent hydrolases"/>
    <property type="match status" value="1"/>
</dbReference>
<dbReference type="EMBL" id="CAESAI010000072">
    <property type="protein sequence ID" value="CAB4345247.1"/>
    <property type="molecule type" value="Genomic_DNA"/>
</dbReference>
<dbReference type="Gene3D" id="3.10.310.70">
    <property type="match status" value="1"/>
</dbReference>
<proteinExistence type="predicted"/>
<dbReference type="Gene3D" id="2.30.40.10">
    <property type="entry name" value="Urease, subunit C, domain 1"/>
    <property type="match status" value="1"/>
</dbReference>
<dbReference type="Pfam" id="PF07969">
    <property type="entry name" value="Amidohydro_3"/>
    <property type="match status" value="1"/>
</dbReference>
<gene>
    <name evidence="4" type="ORF">UFOPK3037_01006</name>
    <name evidence="5" type="ORF">UFOPK3278_01500</name>
    <name evidence="2" type="ORF">UFOPK3406_01474</name>
    <name evidence="3" type="ORF">UFOPK3925_01673</name>
    <name evidence="6" type="ORF">UFOPK4097_00540</name>
</gene>
<reference evidence="3" key="1">
    <citation type="submission" date="2020-05" db="EMBL/GenBank/DDBJ databases">
        <authorList>
            <person name="Chiriac C."/>
            <person name="Salcher M."/>
            <person name="Ghai R."/>
            <person name="Kavagutti S V."/>
        </authorList>
    </citation>
    <scope>NUCLEOTIDE SEQUENCE</scope>
</reference>
<dbReference type="PANTHER" id="PTHR22642">
    <property type="entry name" value="IMIDAZOLONEPROPIONASE"/>
    <property type="match status" value="1"/>
</dbReference>
<dbReference type="InterPro" id="IPR013108">
    <property type="entry name" value="Amidohydro_3"/>
</dbReference>
<dbReference type="InterPro" id="IPR011059">
    <property type="entry name" value="Metal-dep_hydrolase_composite"/>
</dbReference>
<evidence type="ECO:0000313" key="6">
    <source>
        <dbReference type="EMBL" id="CAB5014813.1"/>
    </source>
</evidence>
<evidence type="ECO:0000313" key="3">
    <source>
        <dbReference type="EMBL" id="CAB4345807.1"/>
    </source>
</evidence>
<evidence type="ECO:0000259" key="1">
    <source>
        <dbReference type="Pfam" id="PF07969"/>
    </source>
</evidence>
<organism evidence="3">
    <name type="scientific">freshwater metagenome</name>
    <dbReference type="NCBI Taxonomy" id="449393"/>
    <lineage>
        <taxon>unclassified sequences</taxon>
        <taxon>metagenomes</taxon>
        <taxon>ecological metagenomes</taxon>
    </lineage>
</organism>
<dbReference type="EMBL" id="CAFAAO010000012">
    <property type="protein sequence ID" value="CAB4806830.1"/>
    <property type="molecule type" value="Genomic_DNA"/>
</dbReference>
<dbReference type="EMBL" id="CAFBIX010000118">
    <property type="protein sequence ID" value="CAB4851499.1"/>
    <property type="molecule type" value="Genomic_DNA"/>
</dbReference>
<dbReference type="SUPFAM" id="SSF51556">
    <property type="entry name" value="Metallo-dependent hydrolases"/>
    <property type="match status" value="1"/>
</dbReference>
<dbReference type="Gene3D" id="3.20.20.140">
    <property type="entry name" value="Metal-dependent hydrolases"/>
    <property type="match status" value="1"/>
</dbReference>
<feature type="domain" description="Amidohydrolase 3" evidence="1">
    <location>
        <begin position="45"/>
        <end position="535"/>
    </location>
</feature>
<dbReference type="InterPro" id="IPR032466">
    <property type="entry name" value="Metal_Hydrolase"/>
</dbReference>
<name>A0A6J5ZYD2_9ZZZZ</name>
<dbReference type="EMBL" id="CAESAD010000025">
    <property type="protein sequence ID" value="CAB4345807.1"/>
    <property type="molecule type" value="Genomic_DNA"/>
</dbReference>
<dbReference type="InterPro" id="IPR033932">
    <property type="entry name" value="YtcJ-like"/>
</dbReference>
<protein>
    <submittedName>
        <fullName evidence="3">Unannotated protein</fullName>
    </submittedName>
</protein>
<dbReference type="GO" id="GO:0016810">
    <property type="term" value="F:hydrolase activity, acting on carbon-nitrogen (but not peptide) bonds"/>
    <property type="evidence" value="ECO:0007669"/>
    <property type="project" value="InterPro"/>
</dbReference>
<dbReference type="EMBL" id="CAFBPK010000006">
    <property type="protein sequence ID" value="CAB5014813.1"/>
    <property type="molecule type" value="Genomic_DNA"/>
</dbReference>
<sequence>MLDLLLKGGVLHQPNGSAPIPSAIGLLGDKIAFIGDPADAPNAREVIELSGQLITPGFIDSHNHLLLGFDPEAVNLQDLVDLASVRLRMKEFAESRQDLEWICGENANYSVVEGRRPNANDLAGITNRPIFITTYDQHSVWLNDVAIRALGIEPGVELSWGRPEFDEVTNKPTGWVTDFYTSAMTTLGLKALQRDIPMYSPDRRYRKLLASMEMATRFGITTVVEPQVPMAELDLFNRALGEGKLSSRVIAALFHPIDEGADFRMELRNTIDSHVDSPKLSLGPIKLYADDVIEPHTAWLLDDYANKQGHRGNPSTSVAEFHHIVAELDRMGLQTHTHATGDGGIRLVLDAIENAAKLNGTTDRRHGIVHVECIHPDDLTRLASLGITAAMQPRHCSPDLIEGSWMNNIGEDRWDRAWRIKSLQAVGTHVALSSDWQVGEMDPLVGIYSAMTRASLDGKKSWTQDERISLSAAIDGYTKEGAWAWHRESEFGVLEIGMAADIVVWSSNLHEYAFDPAGLLGQGTLLTIVDGQIAYDAR</sequence>
<dbReference type="CDD" id="cd01300">
    <property type="entry name" value="YtcJ_like"/>
    <property type="match status" value="1"/>
</dbReference>
<evidence type="ECO:0000313" key="4">
    <source>
        <dbReference type="EMBL" id="CAB4806830.1"/>
    </source>
</evidence>
<evidence type="ECO:0000313" key="2">
    <source>
        <dbReference type="EMBL" id="CAB4345247.1"/>
    </source>
</evidence>